<protein>
    <submittedName>
        <fullName evidence="1">Uncharacterized protein</fullName>
    </submittedName>
</protein>
<reference evidence="1" key="1">
    <citation type="submission" date="2021-11" db="EMBL/GenBank/DDBJ databases">
        <title>Fusarium solani-melongenae Genome sequencing and assembly.</title>
        <authorList>
            <person name="Xie S."/>
            <person name="Huang L."/>
            <person name="Zhang X."/>
        </authorList>
    </citation>
    <scope>NUCLEOTIDE SEQUENCE</scope>
    <source>
        <strain evidence="1">CRI 24-3</strain>
    </source>
</reference>
<dbReference type="EMBL" id="CP090032">
    <property type="protein sequence ID" value="UPK92105.1"/>
    <property type="molecule type" value="Genomic_DNA"/>
</dbReference>
<dbReference type="Proteomes" id="UP000830768">
    <property type="component" value="Chromosome 3"/>
</dbReference>
<gene>
    <name evidence="1" type="ORF">LCI18_003040</name>
</gene>
<name>A0ACD3YT52_FUSSC</name>
<organism evidence="1 2">
    <name type="scientific">Fusarium solani subsp. cucurbitae</name>
    <name type="common">Neocosmosporum cucurbitae</name>
    <dbReference type="NCBI Taxonomy" id="2747967"/>
    <lineage>
        <taxon>Eukaryota</taxon>
        <taxon>Fungi</taxon>
        <taxon>Dikarya</taxon>
        <taxon>Ascomycota</taxon>
        <taxon>Pezizomycotina</taxon>
        <taxon>Sordariomycetes</taxon>
        <taxon>Hypocreomycetidae</taxon>
        <taxon>Hypocreales</taxon>
        <taxon>Nectriaceae</taxon>
        <taxon>Fusarium</taxon>
        <taxon>Fusarium solani species complex</taxon>
    </lineage>
</organism>
<evidence type="ECO:0000313" key="2">
    <source>
        <dbReference type="Proteomes" id="UP000830768"/>
    </source>
</evidence>
<proteinExistence type="predicted"/>
<accession>A0ACD3YT52</accession>
<sequence>MVGSLVPKNLWHPDRLGGGSPGRERDKDPVRFGLNSLDDSVIGQAVVMLRFIKTGAEKGGNGFFVNIPGQDKAVIFTAGHNLIDENGQRTTQLRAWWKGVGPGWVDIPEKDTHISKVFSSKPTEASAIDDFGIILIPKNNNPPPPKTAFGFALRLAEDERIEGVCNISSYLTTARKDDPATRSTGQFVNPILKQHQLEYLVTTEAGVSGSVVWTGYNGKPVAVAIHNYGPKRKSPKYGSRGSRIDMKMMREIMEWTGVYKRAVAILAQPAKKSQPTPTYPLCLSWSETDKILRVHVQDDTEPIPAEAVFEALPVYSSAMLLGDDPKVEYGFAQPDKRSSASKDALRWISWNVEWDSASFASSLGRARLARWEVKGKTALIALNWQDSITEVVVRTDDGVVKPWELDFPDSDYSGVAYQKRAFGIFKNSYNRFILQDV</sequence>
<keyword evidence="2" id="KW-1185">Reference proteome</keyword>
<evidence type="ECO:0000313" key="1">
    <source>
        <dbReference type="EMBL" id="UPK92105.1"/>
    </source>
</evidence>